<evidence type="ECO:0000256" key="4">
    <source>
        <dbReference type="ARBA" id="ARBA00022490"/>
    </source>
</evidence>
<comment type="similarity">
    <text evidence="13">Belongs to the class I-like SAM-binding methyltransferase superfamily. RsmB/NOP family.</text>
</comment>
<dbReference type="SUPFAM" id="SSF53335">
    <property type="entry name" value="S-adenosyl-L-methionine-dependent methyltransferases"/>
    <property type="match status" value="1"/>
</dbReference>
<dbReference type="NCBIfam" id="NF011494">
    <property type="entry name" value="PRK14902.1"/>
    <property type="match status" value="1"/>
</dbReference>
<dbReference type="InterPro" id="IPR006027">
    <property type="entry name" value="NusB_RsmB_TIM44"/>
</dbReference>
<dbReference type="InterPro" id="IPR054728">
    <property type="entry name" value="RsmB-like_ferredoxin"/>
</dbReference>
<evidence type="ECO:0000313" key="16">
    <source>
        <dbReference type="Proteomes" id="UP000184233"/>
    </source>
</evidence>
<evidence type="ECO:0000256" key="9">
    <source>
        <dbReference type="ARBA" id="ARBA00022884"/>
    </source>
</evidence>
<dbReference type="Pfam" id="PF01029">
    <property type="entry name" value="NusB"/>
    <property type="match status" value="1"/>
</dbReference>
<comment type="subcellular location">
    <subcellularLocation>
        <location evidence="2">Cytoplasm</location>
    </subcellularLocation>
</comment>
<comment type="caution">
    <text evidence="15">The sequence shown here is derived from an EMBL/GenBank/DDBJ whole genome shotgun (WGS) entry which is preliminary data.</text>
</comment>
<dbReference type="InterPro" id="IPR029063">
    <property type="entry name" value="SAM-dependent_MTases_sf"/>
</dbReference>
<dbReference type="Proteomes" id="UP000184233">
    <property type="component" value="Unassembled WGS sequence"/>
</dbReference>
<dbReference type="InterPro" id="IPR035926">
    <property type="entry name" value="NusB-like_sf"/>
</dbReference>
<proteinExistence type="inferred from homology"/>
<evidence type="ECO:0000256" key="3">
    <source>
        <dbReference type="ARBA" id="ARBA00012140"/>
    </source>
</evidence>
<dbReference type="Pfam" id="PF01189">
    <property type="entry name" value="Methyltr_RsmB-F"/>
    <property type="match status" value="1"/>
</dbReference>
<dbReference type="GO" id="GO:0003723">
    <property type="term" value="F:RNA binding"/>
    <property type="evidence" value="ECO:0007669"/>
    <property type="project" value="UniProtKB-UniRule"/>
</dbReference>
<keyword evidence="7 13" id="KW-0808">Transferase</keyword>
<evidence type="ECO:0000256" key="5">
    <source>
        <dbReference type="ARBA" id="ARBA00022552"/>
    </source>
</evidence>
<dbReference type="InterPro" id="IPR004573">
    <property type="entry name" value="rRNA_ssu_MeTfrase_B"/>
</dbReference>
<feature type="binding site" evidence="13">
    <location>
        <position position="313"/>
    </location>
    <ligand>
        <name>S-adenosyl-L-methionine</name>
        <dbReference type="ChEBI" id="CHEBI:59789"/>
    </ligand>
</feature>
<dbReference type="NCBIfam" id="TIGR00563">
    <property type="entry name" value="rsmB"/>
    <property type="match status" value="1"/>
</dbReference>
<keyword evidence="5" id="KW-0698">rRNA processing</keyword>
<reference evidence="15 16" key="1">
    <citation type="submission" date="2016-09" db="EMBL/GenBank/DDBJ databases">
        <title>Genome-resolved meta-omics ties microbial dynamics to process performance in biotechnology for thiocyanate degradation.</title>
        <authorList>
            <person name="Kantor R.S."/>
            <person name="Huddy R.J."/>
            <person name="Iyer R."/>
            <person name="Thomas B.C."/>
            <person name="Brown C.T."/>
            <person name="Anantharaman K."/>
            <person name="Tringe S."/>
            <person name="Hettich R.L."/>
            <person name="Harrison S.T."/>
            <person name="Banfield J.F."/>
        </authorList>
    </citation>
    <scope>NUCLEOTIDE SEQUENCE [LARGE SCALE GENOMIC DNA]</scope>
    <source>
        <strain evidence="15">59-99</strain>
    </source>
</reference>
<dbReference type="GO" id="GO:0006355">
    <property type="term" value="P:regulation of DNA-templated transcription"/>
    <property type="evidence" value="ECO:0007669"/>
    <property type="project" value="InterPro"/>
</dbReference>
<dbReference type="PRINTS" id="PR02008">
    <property type="entry name" value="RCMTFAMILY"/>
</dbReference>
<feature type="active site" description="Nucleophile" evidence="13">
    <location>
        <position position="382"/>
    </location>
</feature>
<dbReference type="InterPro" id="IPR023267">
    <property type="entry name" value="RCMT"/>
</dbReference>
<dbReference type="AlphaFoldDB" id="A0A1M3L3W7"/>
<evidence type="ECO:0000256" key="8">
    <source>
        <dbReference type="ARBA" id="ARBA00022691"/>
    </source>
</evidence>
<dbReference type="PANTHER" id="PTHR22807:SF61">
    <property type="entry name" value="NOL1_NOP2_SUN FAMILY PROTEIN _ ANTITERMINATION NUSB DOMAIN-CONTAINING PROTEIN"/>
    <property type="match status" value="1"/>
</dbReference>
<dbReference type="Gene3D" id="3.40.50.150">
    <property type="entry name" value="Vaccinia Virus protein VP39"/>
    <property type="match status" value="1"/>
</dbReference>
<evidence type="ECO:0000256" key="12">
    <source>
        <dbReference type="ARBA" id="ARBA00047283"/>
    </source>
</evidence>
<dbReference type="EMBL" id="MKVH01000008">
    <property type="protein sequence ID" value="OJX60049.1"/>
    <property type="molecule type" value="Genomic_DNA"/>
</dbReference>
<evidence type="ECO:0000313" key="15">
    <source>
        <dbReference type="EMBL" id="OJX60049.1"/>
    </source>
</evidence>
<protein>
    <recommendedName>
        <fullName evidence="3">16S rRNA (cytosine(967)-C(5))-methyltransferase</fullName>
        <ecNumber evidence="3">2.1.1.176</ecNumber>
    </recommendedName>
    <alternativeName>
        <fullName evidence="10">16S rRNA m5C967 methyltransferase</fullName>
    </alternativeName>
    <alternativeName>
        <fullName evidence="11">rRNA (cytosine-C(5)-)-methyltransferase RsmB</fullName>
    </alternativeName>
</protein>
<feature type="binding site" evidence="13">
    <location>
        <position position="329"/>
    </location>
    <ligand>
        <name>S-adenosyl-L-methionine</name>
        <dbReference type="ChEBI" id="CHEBI:59789"/>
    </ligand>
</feature>
<dbReference type="InterPro" id="IPR049560">
    <property type="entry name" value="MeTrfase_RsmB-F_NOP2_cat"/>
</dbReference>
<evidence type="ECO:0000256" key="7">
    <source>
        <dbReference type="ARBA" id="ARBA00022679"/>
    </source>
</evidence>
<evidence type="ECO:0000256" key="13">
    <source>
        <dbReference type="PROSITE-ProRule" id="PRU01023"/>
    </source>
</evidence>
<dbReference type="FunFam" id="3.40.50.150:FF:000022">
    <property type="entry name" value="Ribosomal RNA small subunit methyltransferase B"/>
    <property type="match status" value="1"/>
</dbReference>
<comment type="function">
    <text evidence="1">Specifically methylates the cytosine at position 967 (m5C967) of 16S rRNA.</text>
</comment>
<dbReference type="InterPro" id="IPR001678">
    <property type="entry name" value="MeTrfase_RsmB-F_NOP2_dom"/>
</dbReference>
<dbReference type="Gene3D" id="3.30.70.1170">
    <property type="entry name" value="Sun protein, domain 3"/>
    <property type="match status" value="1"/>
</dbReference>
<evidence type="ECO:0000256" key="10">
    <source>
        <dbReference type="ARBA" id="ARBA00030399"/>
    </source>
</evidence>
<feature type="binding site" evidence="13">
    <location>
        <position position="286"/>
    </location>
    <ligand>
        <name>S-adenosyl-L-methionine</name>
        <dbReference type="ChEBI" id="CHEBI:59789"/>
    </ligand>
</feature>
<keyword evidence="9 13" id="KW-0694">RNA-binding</keyword>
<evidence type="ECO:0000256" key="6">
    <source>
        <dbReference type="ARBA" id="ARBA00022603"/>
    </source>
</evidence>
<evidence type="ECO:0000256" key="2">
    <source>
        <dbReference type="ARBA" id="ARBA00004496"/>
    </source>
</evidence>
<dbReference type="PROSITE" id="PS51686">
    <property type="entry name" value="SAM_MT_RSMB_NOP"/>
    <property type="match status" value="1"/>
</dbReference>
<keyword evidence="6 13" id="KW-0489">Methyltransferase</keyword>
<organism evidence="15 16">
    <name type="scientific">Candidatus Kapaibacterium thiocyanatum</name>
    <dbReference type="NCBI Taxonomy" id="1895771"/>
    <lineage>
        <taxon>Bacteria</taxon>
        <taxon>Pseudomonadati</taxon>
        <taxon>Candidatus Kapaibacteriota</taxon>
        <taxon>Candidatus Kapaibacteriia</taxon>
        <taxon>Candidatus Kapaibacteriales</taxon>
        <taxon>Candidatus Kapaibacteriaceae</taxon>
        <taxon>Candidatus Kapaibacterium</taxon>
    </lineage>
</organism>
<dbReference type="CDD" id="cd02440">
    <property type="entry name" value="AdoMet_MTases"/>
    <property type="match status" value="1"/>
</dbReference>
<dbReference type="PANTHER" id="PTHR22807">
    <property type="entry name" value="NOP2 YEAST -RELATED NOL1/NOP2/FMU SUN DOMAIN-CONTAINING"/>
    <property type="match status" value="1"/>
</dbReference>
<dbReference type="Gene3D" id="1.10.940.10">
    <property type="entry name" value="NusB-like"/>
    <property type="match status" value="1"/>
</dbReference>
<feature type="binding site" evidence="13">
    <location>
        <begin position="262"/>
        <end position="268"/>
    </location>
    <ligand>
        <name>S-adenosyl-L-methionine</name>
        <dbReference type="ChEBI" id="CHEBI:59789"/>
    </ligand>
</feature>
<dbReference type="GO" id="GO:0005737">
    <property type="term" value="C:cytoplasm"/>
    <property type="evidence" value="ECO:0007669"/>
    <property type="project" value="UniProtKB-SubCell"/>
</dbReference>
<evidence type="ECO:0000259" key="14">
    <source>
        <dbReference type="PROSITE" id="PS51686"/>
    </source>
</evidence>
<dbReference type="GO" id="GO:0008649">
    <property type="term" value="F:rRNA methyltransferase activity"/>
    <property type="evidence" value="ECO:0007669"/>
    <property type="project" value="InterPro"/>
</dbReference>
<accession>A0A1M3L3W7</accession>
<name>A0A1M3L3W7_9BACT</name>
<comment type="catalytic activity">
    <reaction evidence="12">
        <text>cytidine(967) in 16S rRNA + S-adenosyl-L-methionine = 5-methylcytidine(967) in 16S rRNA + S-adenosyl-L-homocysteine + H(+)</text>
        <dbReference type="Rhea" id="RHEA:42748"/>
        <dbReference type="Rhea" id="RHEA-COMP:10219"/>
        <dbReference type="Rhea" id="RHEA-COMP:10220"/>
        <dbReference type="ChEBI" id="CHEBI:15378"/>
        <dbReference type="ChEBI" id="CHEBI:57856"/>
        <dbReference type="ChEBI" id="CHEBI:59789"/>
        <dbReference type="ChEBI" id="CHEBI:74483"/>
        <dbReference type="ChEBI" id="CHEBI:82748"/>
        <dbReference type="EC" id="2.1.1.176"/>
    </reaction>
</comment>
<keyword evidence="8 13" id="KW-0949">S-adenosyl-L-methionine</keyword>
<dbReference type="STRING" id="1895771.BGO89_08510"/>
<dbReference type="EC" id="2.1.1.176" evidence="3"/>
<sequence length="443" mass="49844">MFESARGTAVKLLSRYESSDSYIDKLLEAELRRTELSPADRALVTELVNGCVRWQTRLDWVLTGFYHGEFTKCLPFVKNSMRIALYQMLFLSKIPPPAAINESVEIVKRLKGDKHAGIVNGVLRNILRNIQNIRYPVREENPVLYHSVVYSHPQWMVRRYHERFGEHDAELLLNANNQRPMLTLRVNTLKTTVEEVVRQLEEAGITHQVGRMHSSSILINSLRDVKHLPLFEEGLIAIQDASASLAVHLAAPKPGMVVFDLCAAPGGKAVYAAELMKNQGTVIALEKYESKLRLISDNAQRAGVTIITPQQGDARDFTSDVLADLVLVDAPCSGLGTLAKKPDIKWRRDLDDIRQMSTMQRRILDHAATLVKPGGVLVYSTCTIEPEENEDVIHSFLETHPDFTLDPAERTLQPEVCKNGMLQTFPHIHKMDGAFGARLIKKQ</sequence>
<gene>
    <name evidence="15" type="ORF">BGO89_08510</name>
</gene>
<evidence type="ECO:0000256" key="11">
    <source>
        <dbReference type="ARBA" id="ARBA00031088"/>
    </source>
</evidence>
<dbReference type="SUPFAM" id="SSF48013">
    <property type="entry name" value="NusB-like"/>
    <property type="match status" value="1"/>
</dbReference>
<keyword evidence="4" id="KW-0963">Cytoplasm</keyword>
<dbReference type="Pfam" id="PF22458">
    <property type="entry name" value="RsmF-B_ferredox"/>
    <property type="match status" value="1"/>
</dbReference>
<feature type="domain" description="SAM-dependent MTase RsmB/NOP-type" evidence="14">
    <location>
        <begin position="172"/>
        <end position="442"/>
    </location>
</feature>
<evidence type="ECO:0000256" key="1">
    <source>
        <dbReference type="ARBA" id="ARBA00002724"/>
    </source>
</evidence>